<evidence type="ECO:0000256" key="5">
    <source>
        <dbReference type="ARBA" id="ARBA00022448"/>
    </source>
</evidence>
<evidence type="ECO:0000256" key="13">
    <source>
        <dbReference type="ARBA" id="ARBA00023136"/>
    </source>
</evidence>
<evidence type="ECO:0000256" key="3">
    <source>
        <dbReference type="ARBA" id="ARBA00012944"/>
    </source>
</evidence>
<protein>
    <recommendedName>
        <fullName evidence="4 15">NADH-ubiquinone oxidoreductase chain 6</fullName>
        <ecNumber evidence="3 15">7.1.1.2</ecNumber>
    </recommendedName>
</protein>
<keyword evidence="11 15" id="KW-0520">NAD</keyword>
<comment type="subcellular location">
    <subcellularLocation>
        <location evidence="1 15">Mitochondrion membrane</location>
        <topology evidence="1 15">Multi-pass membrane protein</topology>
    </subcellularLocation>
</comment>
<feature type="transmembrane region" description="Helical" evidence="15">
    <location>
        <begin position="136"/>
        <end position="156"/>
    </location>
</feature>
<comment type="similarity">
    <text evidence="2 15">Belongs to the complex I subunit 6 family.</text>
</comment>
<reference evidence="16" key="1">
    <citation type="submission" date="2012-06" db="EMBL/GenBank/DDBJ databases">
        <title>Mitogenomics of the Coleoptera under dense taxon sampling.</title>
        <authorList>
            <person name="Timmermans M.J.T.N."/>
            <person name="Lim J."/>
            <person name="Dodsworth S."/>
            <person name="Haran J."/>
            <person name="Ahrens D."/>
            <person name="Bocak L."/>
            <person name="London A."/>
            <person name="Culverwell L."/>
            <person name="Vogler A.P."/>
        </authorList>
    </citation>
    <scope>NUCLEOTIDE SEQUENCE</scope>
</reference>
<evidence type="ECO:0000256" key="4">
    <source>
        <dbReference type="ARBA" id="ARBA00021095"/>
    </source>
</evidence>
<evidence type="ECO:0000256" key="7">
    <source>
        <dbReference type="ARBA" id="ARBA00022692"/>
    </source>
</evidence>
<keyword evidence="5 15" id="KW-0813">Transport</keyword>
<dbReference type="PANTHER" id="PTHR11435">
    <property type="entry name" value="NADH UBIQUINONE OXIDOREDUCTASE SUBUNIT ND6"/>
    <property type="match status" value="1"/>
</dbReference>
<comment type="function">
    <text evidence="15">Core subunit of the mitochondrial membrane respiratory chain NADH dehydrogenase (Complex I) which catalyzes electron transfer from NADH through the respiratory chain, using ubiquinone as an electron acceptor. Essential for the catalytic activity and assembly of complex I.</text>
</comment>
<dbReference type="AlphaFoldDB" id="A0A0S2MQG7"/>
<keyword evidence="8 15" id="KW-1278">Translocase</keyword>
<dbReference type="EMBL" id="JX412797">
    <property type="protein sequence ID" value="ALO76957.1"/>
    <property type="molecule type" value="Genomic_DNA"/>
</dbReference>
<dbReference type="InterPro" id="IPR001457">
    <property type="entry name" value="NADH_UbQ/plastoQ_OxRdtase_su6"/>
</dbReference>
<proteinExistence type="inferred from homology"/>
<keyword evidence="13 15" id="KW-0472">Membrane</keyword>
<evidence type="ECO:0000256" key="15">
    <source>
        <dbReference type="RuleBase" id="RU004430"/>
    </source>
</evidence>
<dbReference type="PANTHER" id="PTHR11435:SF1">
    <property type="entry name" value="NADH-UBIQUINONE OXIDOREDUCTASE CHAIN 6"/>
    <property type="match status" value="1"/>
</dbReference>
<evidence type="ECO:0000313" key="16">
    <source>
        <dbReference type="EMBL" id="ALO76957.1"/>
    </source>
</evidence>
<keyword evidence="9 15" id="KW-0249">Electron transport</keyword>
<keyword evidence="7 15" id="KW-0812">Transmembrane</keyword>
<keyword evidence="12 15" id="KW-0496">Mitochondrion</keyword>
<evidence type="ECO:0000256" key="12">
    <source>
        <dbReference type="ARBA" id="ARBA00023128"/>
    </source>
</evidence>
<evidence type="ECO:0000256" key="10">
    <source>
        <dbReference type="ARBA" id="ARBA00022989"/>
    </source>
</evidence>
<keyword evidence="6 15" id="KW-0679">Respiratory chain</keyword>
<name>A0A0S2MQG7_9CUCU</name>
<evidence type="ECO:0000256" key="14">
    <source>
        <dbReference type="ARBA" id="ARBA00049551"/>
    </source>
</evidence>
<evidence type="ECO:0000256" key="9">
    <source>
        <dbReference type="ARBA" id="ARBA00022982"/>
    </source>
</evidence>
<dbReference type="Pfam" id="PF00499">
    <property type="entry name" value="Oxidored_q3"/>
    <property type="match status" value="1"/>
</dbReference>
<gene>
    <name evidence="16" type="primary">nad6</name>
</gene>
<dbReference type="GO" id="GO:0031966">
    <property type="term" value="C:mitochondrial membrane"/>
    <property type="evidence" value="ECO:0007669"/>
    <property type="project" value="UniProtKB-SubCell"/>
</dbReference>
<dbReference type="EC" id="7.1.1.2" evidence="3 15"/>
<evidence type="ECO:0000256" key="6">
    <source>
        <dbReference type="ARBA" id="ARBA00022660"/>
    </source>
</evidence>
<geneLocation type="mitochondrion" evidence="16"/>
<keyword evidence="15" id="KW-0830">Ubiquinone</keyword>
<accession>A0A0S2MQG7</accession>
<comment type="catalytic activity">
    <reaction evidence="14 15">
        <text>a ubiquinone + NADH + 5 H(+)(in) = a ubiquinol + NAD(+) + 4 H(+)(out)</text>
        <dbReference type="Rhea" id="RHEA:29091"/>
        <dbReference type="Rhea" id="RHEA-COMP:9565"/>
        <dbReference type="Rhea" id="RHEA-COMP:9566"/>
        <dbReference type="ChEBI" id="CHEBI:15378"/>
        <dbReference type="ChEBI" id="CHEBI:16389"/>
        <dbReference type="ChEBI" id="CHEBI:17976"/>
        <dbReference type="ChEBI" id="CHEBI:57540"/>
        <dbReference type="ChEBI" id="CHEBI:57945"/>
        <dbReference type="EC" id="7.1.1.2"/>
    </reaction>
</comment>
<dbReference type="GO" id="GO:0008137">
    <property type="term" value="F:NADH dehydrogenase (ubiquinone) activity"/>
    <property type="evidence" value="ECO:0007669"/>
    <property type="project" value="UniProtKB-UniRule"/>
</dbReference>
<feature type="transmembrane region" description="Helical" evidence="15">
    <location>
        <begin position="47"/>
        <end position="70"/>
    </location>
</feature>
<sequence length="167" mass="19429">MLMFIIPLILSSIMFMFLKHPLSCGLILLIQTLLTSLMTGLMSLNYWYSYILLLIMVGGMLILFIYMTSIASNEKFKFSPKLTMMILLLTMLTSLLFLIDPYYMNEFNQIIELKPQETQPHENISFSKYLNFPNSMLMTLMILYLLLALIAIVKIINLSYGSLRHKF</sequence>
<evidence type="ECO:0000256" key="8">
    <source>
        <dbReference type="ARBA" id="ARBA00022967"/>
    </source>
</evidence>
<organism evidence="16">
    <name type="scientific">Fleutiauxia armata</name>
    <dbReference type="NCBI Taxonomy" id="1205662"/>
    <lineage>
        <taxon>Eukaryota</taxon>
        <taxon>Metazoa</taxon>
        <taxon>Ecdysozoa</taxon>
        <taxon>Arthropoda</taxon>
        <taxon>Hexapoda</taxon>
        <taxon>Insecta</taxon>
        <taxon>Pterygota</taxon>
        <taxon>Neoptera</taxon>
        <taxon>Endopterygota</taxon>
        <taxon>Coleoptera</taxon>
        <taxon>Polyphaga</taxon>
        <taxon>Cucujiformia</taxon>
        <taxon>Chrysomeloidea</taxon>
        <taxon>Chrysomelidae</taxon>
        <taxon>Galerucinae</taxon>
        <taxon>Fleutiauxia</taxon>
    </lineage>
</organism>
<feature type="transmembrane region" description="Helical" evidence="15">
    <location>
        <begin position="82"/>
        <end position="99"/>
    </location>
</feature>
<dbReference type="InterPro" id="IPR050269">
    <property type="entry name" value="ComplexI_Subunit6"/>
</dbReference>
<evidence type="ECO:0000256" key="1">
    <source>
        <dbReference type="ARBA" id="ARBA00004225"/>
    </source>
</evidence>
<evidence type="ECO:0000256" key="11">
    <source>
        <dbReference type="ARBA" id="ARBA00023027"/>
    </source>
</evidence>
<keyword evidence="10 15" id="KW-1133">Transmembrane helix</keyword>
<evidence type="ECO:0000256" key="2">
    <source>
        <dbReference type="ARBA" id="ARBA00005698"/>
    </source>
</evidence>